<dbReference type="Proteomes" id="UP001252243">
    <property type="component" value="Unassembled WGS sequence"/>
</dbReference>
<keyword evidence="2" id="KW-0472">Membrane</keyword>
<keyword evidence="2" id="KW-0812">Transmembrane</keyword>
<evidence type="ECO:0000313" key="3">
    <source>
        <dbReference type="EMBL" id="MDR7082013.1"/>
    </source>
</evidence>
<dbReference type="EMBL" id="JAVDVQ010000004">
    <property type="protein sequence ID" value="MDR7082013.1"/>
    <property type="molecule type" value="Genomic_DNA"/>
</dbReference>
<keyword evidence="2" id="KW-1133">Transmembrane helix</keyword>
<feature type="compositionally biased region" description="Basic and acidic residues" evidence="1">
    <location>
        <begin position="297"/>
        <end position="308"/>
    </location>
</feature>
<evidence type="ECO:0008006" key="5">
    <source>
        <dbReference type="Google" id="ProtNLM"/>
    </source>
</evidence>
<feature type="compositionally biased region" description="Polar residues" evidence="1">
    <location>
        <begin position="220"/>
        <end position="236"/>
    </location>
</feature>
<feature type="transmembrane region" description="Helical" evidence="2">
    <location>
        <begin position="182"/>
        <end position="203"/>
    </location>
</feature>
<sequence length="308" mass="32385">MDPLAVLKTLWHHKFFVLPVVLLTLLAAGYVYQFGPRSYEASTSYAVVNPIVPTSEDIEKKPELGLLNKDNPYLRSADPALVIDVLITRLNALATADKLQAEGLGNEYAVSRGVGGNGFVIDIRGVGDSEEQAIATATALGKTLESDLLEMQSVNGADRTYLFTSMTVSTPDRATELYSNRLRAAIIVFLVGTILVFGAVSLARVVEAGRTRRAARRTTSPTGGDTATGQPPTSGPRSAPFKPGPSSAGWKAAKGSEGAPAPVPGSRLAPGTRGGLRRSAGSPEERPEPFAPSTDEEPSRVGADKGAL</sequence>
<evidence type="ECO:0000256" key="1">
    <source>
        <dbReference type="SAM" id="MobiDB-lite"/>
    </source>
</evidence>
<dbReference type="RefSeq" id="WP_310051956.1">
    <property type="nucleotide sequence ID" value="NZ_JAVDVQ010000004.1"/>
</dbReference>
<proteinExistence type="predicted"/>
<name>A0ABU1UA12_9MICC</name>
<gene>
    <name evidence="3" type="ORF">J2X01_001298</name>
</gene>
<reference evidence="3 4" key="1">
    <citation type="submission" date="2023-07" db="EMBL/GenBank/DDBJ databases">
        <title>Sorghum-associated microbial communities from plants grown in Nebraska, USA.</title>
        <authorList>
            <person name="Schachtman D."/>
        </authorList>
    </citation>
    <scope>NUCLEOTIDE SEQUENCE [LARGE SCALE GENOMIC DNA]</scope>
    <source>
        <strain evidence="3 4">BE167</strain>
    </source>
</reference>
<organism evidence="3 4">
    <name type="scientific">Arthrobacter ginsengisoli</name>
    <dbReference type="NCBI Taxonomy" id="1356565"/>
    <lineage>
        <taxon>Bacteria</taxon>
        <taxon>Bacillati</taxon>
        <taxon>Actinomycetota</taxon>
        <taxon>Actinomycetes</taxon>
        <taxon>Micrococcales</taxon>
        <taxon>Micrococcaceae</taxon>
        <taxon>Arthrobacter</taxon>
    </lineage>
</organism>
<feature type="transmembrane region" description="Helical" evidence="2">
    <location>
        <begin position="15"/>
        <end position="32"/>
    </location>
</feature>
<accession>A0ABU1UA12</accession>
<comment type="caution">
    <text evidence="3">The sequence shown here is derived from an EMBL/GenBank/DDBJ whole genome shotgun (WGS) entry which is preliminary data.</text>
</comment>
<keyword evidence="4" id="KW-1185">Reference proteome</keyword>
<protein>
    <recommendedName>
        <fullName evidence="5">Chain-length determining protein</fullName>
    </recommendedName>
</protein>
<evidence type="ECO:0000256" key="2">
    <source>
        <dbReference type="SAM" id="Phobius"/>
    </source>
</evidence>
<feature type="region of interest" description="Disordered" evidence="1">
    <location>
        <begin position="209"/>
        <end position="308"/>
    </location>
</feature>
<evidence type="ECO:0000313" key="4">
    <source>
        <dbReference type="Proteomes" id="UP001252243"/>
    </source>
</evidence>